<feature type="region of interest" description="Disordered" evidence="1">
    <location>
        <begin position="70"/>
        <end position="106"/>
    </location>
</feature>
<gene>
    <name evidence="2" type="ORF">VFH_I420360</name>
</gene>
<reference evidence="2 3" key="1">
    <citation type="submission" date="2023-01" db="EMBL/GenBank/DDBJ databases">
        <authorList>
            <person name="Kreplak J."/>
        </authorList>
    </citation>
    <scope>NUCLEOTIDE SEQUENCE [LARGE SCALE GENOMIC DNA]</scope>
</reference>
<accession>A0AAV0YZ15</accession>
<organism evidence="2 3">
    <name type="scientific">Vicia faba</name>
    <name type="common">Broad bean</name>
    <name type="synonym">Faba vulgaris</name>
    <dbReference type="NCBI Taxonomy" id="3906"/>
    <lineage>
        <taxon>Eukaryota</taxon>
        <taxon>Viridiplantae</taxon>
        <taxon>Streptophyta</taxon>
        <taxon>Embryophyta</taxon>
        <taxon>Tracheophyta</taxon>
        <taxon>Spermatophyta</taxon>
        <taxon>Magnoliopsida</taxon>
        <taxon>eudicotyledons</taxon>
        <taxon>Gunneridae</taxon>
        <taxon>Pentapetalae</taxon>
        <taxon>rosids</taxon>
        <taxon>fabids</taxon>
        <taxon>Fabales</taxon>
        <taxon>Fabaceae</taxon>
        <taxon>Papilionoideae</taxon>
        <taxon>50 kb inversion clade</taxon>
        <taxon>NPAAA clade</taxon>
        <taxon>Hologalegina</taxon>
        <taxon>IRL clade</taxon>
        <taxon>Fabeae</taxon>
        <taxon>Vicia</taxon>
    </lineage>
</organism>
<sequence length="176" mass="20057">MRAETVMRTMVRHICSLKTQKNTQSDEKPIGNSIPDKPITNTNLPDEPPDNNLFPVPQIDNLLNLRTLDNENSISEESSSEESEFVDATQMNDPVDPVNLNQTSQRSNAQFLKKSWANLSEALEDDESDNDDEEFDPELLKFQLVMSKYQKNKIRHKAKSKASYHTRSQSGTSKPF</sequence>
<feature type="region of interest" description="Disordered" evidence="1">
    <location>
        <begin position="18"/>
        <end position="52"/>
    </location>
</feature>
<protein>
    <submittedName>
        <fullName evidence="2">Uncharacterized protein</fullName>
    </submittedName>
</protein>
<proteinExistence type="predicted"/>
<dbReference type="Proteomes" id="UP001157006">
    <property type="component" value="Chromosome 1L"/>
</dbReference>
<evidence type="ECO:0000313" key="3">
    <source>
        <dbReference type="Proteomes" id="UP001157006"/>
    </source>
</evidence>
<evidence type="ECO:0000313" key="2">
    <source>
        <dbReference type="EMBL" id="CAI8589993.1"/>
    </source>
</evidence>
<evidence type="ECO:0000256" key="1">
    <source>
        <dbReference type="SAM" id="MobiDB-lite"/>
    </source>
</evidence>
<keyword evidence="3" id="KW-1185">Reference proteome</keyword>
<dbReference type="AlphaFoldDB" id="A0AAV0YZ15"/>
<feature type="region of interest" description="Disordered" evidence="1">
    <location>
        <begin position="153"/>
        <end position="176"/>
    </location>
</feature>
<feature type="compositionally biased region" description="Polar residues" evidence="1">
    <location>
        <begin position="165"/>
        <end position="176"/>
    </location>
</feature>
<name>A0AAV0YZ15_VICFA</name>
<feature type="compositionally biased region" description="Basic residues" evidence="1">
    <location>
        <begin position="153"/>
        <end position="164"/>
    </location>
</feature>
<dbReference type="EMBL" id="OX451736">
    <property type="protein sequence ID" value="CAI8589993.1"/>
    <property type="molecule type" value="Genomic_DNA"/>
</dbReference>